<feature type="compositionally biased region" description="Basic and acidic residues" evidence="2">
    <location>
        <begin position="15"/>
        <end position="28"/>
    </location>
</feature>
<organism evidence="3 4">
    <name type="scientific">Leptospira ognonensis</name>
    <dbReference type="NCBI Taxonomy" id="2484945"/>
    <lineage>
        <taxon>Bacteria</taxon>
        <taxon>Pseudomonadati</taxon>
        <taxon>Spirochaetota</taxon>
        <taxon>Spirochaetia</taxon>
        <taxon>Leptospirales</taxon>
        <taxon>Leptospiraceae</taxon>
        <taxon>Leptospira</taxon>
    </lineage>
</organism>
<evidence type="ECO:0000313" key="4">
    <source>
        <dbReference type="Proteomes" id="UP000297693"/>
    </source>
</evidence>
<evidence type="ECO:0000256" key="1">
    <source>
        <dbReference type="SAM" id="Coils"/>
    </source>
</evidence>
<sequence length="385" mass="45684">MAKPKSKKVNPPDIDGPKDLIWKGEGSNRSRAQQEFNDALNKHRETQARVKNMESLLININQKYMNEVIPEVELQKSLTKKRFALMCEIIIEEKISLSKHQRDFIRTYLLEFCNDSLREDYDFYLPFLEALETKSERMARLELKRRTEQKLKLKFGMDVDLDDLHRSDFQNEEEKKAHEEKYREFNEKFEEYRSKFYEDAYRDRKKADKKKSKAQLDKERKIIDMEKLLSLDINALFKNLAKLIHPDKEQDPVLRAKKSHLMTSLSGARDTMNIAEILEIKMQVDELLPNNQMDVSFNESSIQRFVSIIKSKIRDLEQTIASRLFSHPLLEDYTGKKDNPESINKYIDKIVKENKFLTKTFASEVENLENNPKYIRDIIRDLQSF</sequence>
<dbReference type="RefSeq" id="WP_135622472.1">
    <property type="nucleotide sequence ID" value="NZ_RQGD01000014.1"/>
</dbReference>
<feature type="coiled-coil region" evidence="1">
    <location>
        <begin position="29"/>
        <end position="63"/>
    </location>
</feature>
<dbReference type="AlphaFoldDB" id="A0A4R9K6H5"/>
<keyword evidence="4" id="KW-1185">Reference proteome</keyword>
<gene>
    <name evidence="3" type="ORF">EHQ58_04460</name>
</gene>
<protein>
    <recommendedName>
        <fullName evidence="5">Molecular chaperone DnaJ</fullName>
    </recommendedName>
</protein>
<evidence type="ECO:0000256" key="2">
    <source>
        <dbReference type="SAM" id="MobiDB-lite"/>
    </source>
</evidence>
<dbReference type="OrthoDB" id="318771at2"/>
<comment type="caution">
    <text evidence="3">The sequence shown here is derived from an EMBL/GenBank/DDBJ whole genome shotgun (WGS) entry which is preliminary data.</text>
</comment>
<dbReference type="Proteomes" id="UP000297693">
    <property type="component" value="Unassembled WGS sequence"/>
</dbReference>
<proteinExistence type="predicted"/>
<keyword evidence="1" id="KW-0175">Coiled coil</keyword>
<evidence type="ECO:0008006" key="5">
    <source>
        <dbReference type="Google" id="ProtNLM"/>
    </source>
</evidence>
<reference evidence="3" key="1">
    <citation type="journal article" date="2019" name="PLoS Negl. Trop. Dis.">
        <title>Revisiting the worldwide diversity of Leptospira species in the environment.</title>
        <authorList>
            <person name="Vincent A.T."/>
            <person name="Schiettekatte O."/>
            <person name="Bourhy P."/>
            <person name="Veyrier F.J."/>
            <person name="Picardeau M."/>
        </authorList>
    </citation>
    <scope>NUCLEOTIDE SEQUENCE [LARGE SCALE GENOMIC DNA]</scope>
    <source>
        <strain evidence="3">201702476</strain>
    </source>
</reference>
<dbReference type="EMBL" id="RQGD01000014">
    <property type="protein sequence ID" value="TGL61868.1"/>
    <property type="molecule type" value="Genomic_DNA"/>
</dbReference>
<name>A0A4R9K6H5_9LEPT</name>
<evidence type="ECO:0000313" key="3">
    <source>
        <dbReference type="EMBL" id="TGL61868.1"/>
    </source>
</evidence>
<feature type="region of interest" description="Disordered" evidence="2">
    <location>
        <begin position="1"/>
        <end position="28"/>
    </location>
</feature>
<accession>A0A4R9K6H5</accession>